<dbReference type="Proteomes" id="UP000306888">
    <property type="component" value="Unassembled WGS sequence"/>
</dbReference>
<dbReference type="Pfam" id="PF00480">
    <property type="entry name" value="ROK"/>
    <property type="match status" value="1"/>
</dbReference>
<evidence type="ECO:0000256" key="1">
    <source>
        <dbReference type="ARBA" id="ARBA00006479"/>
    </source>
</evidence>
<dbReference type="AlphaFoldDB" id="A0A4V6RDR1"/>
<protein>
    <submittedName>
        <fullName evidence="2">ROK family protein</fullName>
    </submittedName>
</protein>
<sequence length="293" mass="32053">MKSYVSIDIGGTAIKYGIIDEYGRILTKDKIDTEAHKGGPEILNKVFRIVENYLEVYKPVGICISTAGMVDTEKGEIFYSAPLIPRYAGTKFKEELERRFSIPCEVENDVNCAGLAESVSGAAIGSKVALCLTIGTGIGGCILIDGNVFHGFSNSACEIGYMHMFDSDFQTLGASSILTKKVAEIKQNSEVIWDGYHIFEEAKKGDDICITAIDEMVEVLGMGIANICYVINPEVVVLGGGVMAQDIYLKPKIEKALKKYLVPSIAEKTRLEFAKHKNDAGMMGAFYNFKSKH</sequence>
<comment type="caution">
    <text evidence="2">The sequence shown here is derived from an EMBL/GenBank/DDBJ whole genome shotgun (WGS) entry which is preliminary data.</text>
</comment>
<evidence type="ECO:0000313" key="3">
    <source>
        <dbReference type="Proteomes" id="UP000306888"/>
    </source>
</evidence>
<dbReference type="InterPro" id="IPR043129">
    <property type="entry name" value="ATPase_NBD"/>
</dbReference>
<dbReference type="InterPro" id="IPR000600">
    <property type="entry name" value="ROK"/>
</dbReference>
<dbReference type="SUPFAM" id="SSF53067">
    <property type="entry name" value="Actin-like ATPase domain"/>
    <property type="match status" value="1"/>
</dbReference>
<dbReference type="PANTHER" id="PTHR18964:SF165">
    <property type="entry name" value="BETA-GLUCOSIDE KINASE"/>
    <property type="match status" value="1"/>
</dbReference>
<evidence type="ECO:0000313" key="2">
    <source>
        <dbReference type="EMBL" id="TGY40230.1"/>
    </source>
</evidence>
<name>A0A4V6RDR1_9CLOT</name>
<dbReference type="Gene3D" id="3.30.420.40">
    <property type="match status" value="2"/>
</dbReference>
<dbReference type="PANTHER" id="PTHR18964">
    <property type="entry name" value="ROK (REPRESSOR, ORF, KINASE) FAMILY"/>
    <property type="match status" value="1"/>
</dbReference>
<comment type="similarity">
    <text evidence="1">Belongs to the ROK (NagC/XylR) family.</text>
</comment>
<organism evidence="2 3">
    <name type="scientific">Clostridium sartagoforme</name>
    <dbReference type="NCBI Taxonomy" id="84031"/>
    <lineage>
        <taxon>Bacteria</taxon>
        <taxon>Bacillati</taxon>
        <taxon>Bacillota</taxon>
        <taxon>Clostridia</taxon>
        <taxon>Eubacteriales</taxon>
        <taxon>Clostridiaceae</taxon>
        <taxon>Clostridium</taxon>
    </lineage>
</organism>
<dbReference type="EMBL" id="SRYR01000015">
    <property type="protein sequence ID" value="TGY40230.1"/>
    <property type="molecule type" value="Genomic_DNA"/>
</dbReference>
<dbReference type="OrthoDB" id="9795247at2"/>
<dbReference type="RefSeq" id="WP_136008146.1">
    <property type="nucleotide sequence ID" value="NZ_SRYR01000015.1"/>
</dbReference>
<accession>A0A4V6RDR1</accession>
<keyword evidence="3" id="KW-1185">Reference proteome</keyword>
<dbReference type="CDD" id="cd24068">
    <property type="entry name" value="ASKHA_NBD_ROK_FnNanK-like"/>
    <property type="match status" value="1"/>
</dbReference>
<reference evidence="2 3" key="1">
    <citation type="submission" date="2019-04" db="EMBL/GenBank/DDBJ databases">
        <title>Microbes associate with the intestines of laboratory mice.</title>
        <authorList>
            <person name="Navarre W."/>
            <person name="Wong E."/>
            <person name="Huang K."/>
            <person name="Tropini C."/>
            <person name="Ng K."/>
            <person name="Yu B."/>
        </authorList>
    </citation>
    <scope>NUCLEOTIDE SEQUENCE [LARGE SCALE GENOMIC DNA]</scope>
    <source>
        <strain evidence="2 3">NM50_B9-20</strain>
    </source>
</reference>
<proteinExistence type="inferred from homology"/>
<gene>
    <name evidence="2" type="ORF">E5347_15570</name>
</gene>